<gene>
    <name evidence="2" type="ORF">IEQ34_020056</name>
</gene>
<accession>A0AAV7FZX0</accession>
<evidence type="ECO:0000256" key="1">
    <source>
        <dbReference type="SAM" id="MobiDB-lite"/>
    </source>
</evidence>
<organism evidence="2 3">
    <name type="scientific">Dendrobium chrysotoxum</name>
    <name type="common">Orchid</name>
    <dbReference type="NCBI Taxonomy" id="161865"/>
    <lineage>
        <taxon>Eukaryota</taxon>
        <taxon>Viridiplantae</taxon>
        <taxon>Streptophyta</taxon>
        <taxon>Embryophyta</taxon>
        <taxon>Tracheophyta</taxon>
        <taxon>Spermatophyta</taxon>
        <taxon>Magnoliopsida</taxon>
        <taxon>Liliopsida</taxon>
        <taxon>Asparagales</taxon>
        <taxon>Orchidaceae</taxon>
        <taxon>Epidendroideae</taxon>
        <taxon>Malaxideae</taxon>
        <taxon>Dendrobiinae</taxon>
        <taxon>Dendrobium</taxon>
    </lineage>
</organism>
<sequence>MDAGGVEVAPEERIYSSLSSTGCDSEKWETSEDEGRGTKSRSRVLPDGFLDPLPPQKPFKLPRLSDIQCMPLGIRVHIEVNENGVPCNISESILLGSYMGHVARDSVLAPISFSDWRNKGMEPFKKKIRSDEATLQYVDQTVCCKMPLNEVNMEEEKAHACKMLAKEGLTPEDGNLEANERVFKAIMGPEYPGRVRIQEFGVTPTRYFPQSTTHRGNNSSSNAFACVARLEEQLQTL</sequence>
<dbReference type="AlphaFoldDB" id="A0AAV7FZX0"/>
<name>A0AAV7FZX0_DENCH</name>
<comment type="caution">
    <text evidence="2">The sequence shown here is derived from an EMBL/GenBank/DDBJ whole genome shotgun (WGS) entry which is preliminary data.</text>
</comment>
<feature type="compositionally biased region" description="Basic and acidic residues" evidence="1">
    <location>
        <begin position="24"/>
        <end position="37"/>
    </location>
</feature>
<protein>
    <submittedName>
        <fullName evidence="2">Uncharacterized protein</fullName>
    </submittedName>
</protein>
<dbReference type="EMBL" id="JAGFBR010000018">
    <property type="protein sequence ID" value="KAH0449364.1"/>
    <property type="molecule type" value="Genomic_DNA"/>
</dbReference>
<dbReference type="Proteomes" id="UP000775213">
    <property type="component" value="Unassembled WGS sequence"/>
</dbReference>
<reference evidence="2 3" key="1">
    <citation type="journal article" date="2021" name="Hortic Res">
        <title>Chromosome-scale assembly of the Dendrobium chrysotoxum genome enhances the understanding of orchid evolution.</title>
        <authorList>
            <person name="Zhang Y."/>
            <person name="Zhang G.Q."/>
            <person name="Zhang D."/>
            <person name="Liu X.D."/>
            <person name="Xu X.Y."/>
            <person name="Sun W.H."/>
            <person name="Yu X."/>
            <person name="Zhu X."/>
            <person name="Wang Z.W."/>
            <person name="Zhao X."/>
            <person name="Zhong W.Y."/>
            <person name="Chen H."/>
            <person name="Yin W.L."/>
            <person name="Huang T."/>
            <person name="Niu S.C."/>
            <person name="Liu Z.J."/>
        </authorList>
    </citation>
    <scope>NUCLEOTIDE SEQUENCE [LARGE SCALE GENOMIC DNA]</scope>
    <source>
        <strain evidence="2">Lindl</strain>
    </source>
</reference>
<feature type="region of interest" description="Disordered" evidence="1">
    <location>
        <begin position="1"/>
        <end position="56"/>
    </location>
</feature>
<evidence type="ECO:0000313" key="3">
    <source>
        <dbReference type="Proteomes" id="UP000775213"/>
    </source>
</evidence>
<proteinExistence type="predicted"/>
<evidence type="ECO:0000313" key="2">
    <source>
        <dbReference type="EMBL" id="KAH0449364.1"/>
    </source>
</evidence>
<keyword evidence="3" id="KW-1185">Reference proteome</keyword>